<reference evidence="3 4" key="1">
    <citation type="submission" date="2024-09" db="EMBL/GenBank/DDBJ databases">
        <authorList>
            <person name="Sun Q."/>
            <person name="Mori K."/>
        </authorList>
    </citation>
    <scope>NUCLEOTIDE SEQUENCE [LARGE SCALE GENOMIC DNA]</scope>
    <source>
        <strain evidence="3 4">JCM 3143</strain>
    </source>
</reference>
<organism evidence="3 4">
    <name type="scientific">Nonomuraea helvata</name>
    <dbReference type="NCBI Taxonomy" id="37484"/>
    <lineage>
        <taxon>Bacteria</taxon>
        <taxon>Bacillati</taxon>
        <taxon>Actinomycetota</taxon>
        <taxon>Actinomycetes</taxon>
        <taxon>Streptosporangiales</taxon>
        <taxon>Streptosporangiaceae</taxon>
        <taxon>Nonomuraea</taxon>
    </lineage>
</organism>
<proteinExistence type="predicted"/>
<sequence length="102" mass="10494">MDLVLAAVGWVGAALLLGGYALVTSSRLPGDGVTYQIANLAGSLGLMVNSAYNAAWPSAGLNLIWAGIGAVALVKLARRAREQESPIDILPLVNEGDSHGRP</sequence>
<dbReference type="EMBL" id="JBHMBW010000012">
    <property type="protein sequence ID" value="MFB9624477.1"/>
    <property type="molecule type" value="Genomic_DNA"/>
</dbReference>
<dbReference type="Pfam" id="PF26604">
    <property type="entry name" value="CBU_0592"/>
    <property type="match status" value="1"/>
</dbReference>
<feature type="transmembrane region" description="Helical" evidence="1">
    <location>
        <begin position="54"/>
        <end position="74"/>
    </location>
</feature>
<keyword evidence="1" id="KW-0812">Transmembrane</keyword>
<comment type="caution">
    <text evidence="3">The sequence shown here is derived from an EMBL/GenBank/DDBJ whole genome shotgun (WGS) entry which is preliminary data.</text>
</comment>
<gene>
    <name evidence="3" type="ORF">ACFFSA_15440</name>
</gene>
<name>A0ABV5RYG8_9ACTN</name>
<keyword evidence="4" id="KW-1185">Reference proteome</keyword>
<keyword evidence="1" id="KW-1133">Transmembrane helix</keyword>
<keyword evidence="1" id="KW-0472">Membrane</keyword>
<dbReference type="NCBIfam" id="NF047864">
    <property type="entry name" value="CBU_0592_membra"/>
    <property type="match status" value="1"/>
</dbReference>
<dbReference type="Proteomes" id="UP001589532">
    <property type="component" value="Unassembled WGS sequence"/>
</dbReference>
<accession>A0ABV5RYG8</accession>
<feature type="domain" description="CBU-0592-like" evidence="2">
    <location>
        <begin position="6"/>
        <end position="79"/>
    </location>
</feature>
<evidence type="ECO:0000313" key="3">
    <source>
        <dbReference type="EMBL" id="MFB9624477.1"/>
    </source>
</evidence>
<evidence type="ECO:0000256" key="1">
    <source>
        <dbReference type="SAM" id="Phobius"/>
    </source>
</evidence>
<dbReference type="InterPro" id="IPR058058">
    <property type="entry name" value="CBU_0592-like"/>
</dbReference>
<protein>
    <recommendedName>
        <fullName evidence="2">CBU-0592-like domain-containing protein</fullName>
    </recommendedName>
</protein>
<evidence type="ECO:0000259" key="2">
    <source>
        <dbReference type="Pfam" id="PF26604"/>
    </source>
</evidence>
<evidence type="ECO:0000313" key="4">
    <source>
        <dbReference type="Proteomes" id="UP001589532"/>
    </source>
</evidence>
<dbReference type="RefSeq" id="WP_344985499.1">
    <property type="nucleotide sequence ID" value="NZ_BAAAXV010000001.1"/>
</dbReference>